<name>A0A7J0FH58_9ERIC</name>
<evidence type="ECO:0000313" key="7">
    <source>
        <dbReference type="EMBL" id="GFY97247.1"/>
    </source>
</evidence>
<dbReference type="PANTHER" id="PTHR47847">
    <property type="entry name" value="FCS-LIKE ZINC FINGER 17"/>
    <property type="match status" value="1"/>
</dbReference>
<proteinExistence type="inferred from homology"/>
<dbReference type="InterPro" id="IPR007650">
    <property type="entry name" value="Zf-FLZ_dom"/>
</dbReference>
<organism evidence="7 8">
    <name type="scientific">Actinidia rufa</name>
    <dbReference type="NCBI Taxonomy" id="165716"/>
    <lineage>
        <taxon>Eukaryota</taxon>
        <taxon>Viridiplantae</taxon>
        <taxon>Streptophyta</taxon>
        <taxon>Embryophyta</taxon>
        <taxon>Tracheophyta</taxon>
        <taxon>Spermatophyta</taxon>
        <taxon>Magnoliopsida</taxon>
        <taxon>eudicotyledons</taxon>
        <taxon>Gunneridae</taxon>
        <taxon>Pentapetalae</taxon>
        <taxon>asterids</taxon>
        <taxon>Ericales</taxon>
        <taxon>Actinidiaceae</taxon>
        <taxon>Actinidia</taxon>
    </lineage>
</organism>
<evidence type="ECO:0000256" key="5">
    <source>
        <dbReference type="SAM" id="MobiDB-lite"/>
    </source>
</evidence>
<keyword evidence="3" id="KW-0863">Zinc-finger</keyword>
<comment type="similarity">
    <text evidence="1">Belongs to the FLZ family.</text>
</comment>
<dbReference type="InterPro" id="IPR044181">
    <property type="entry name" value="FLZ17/18"/>
</dbReference>
<evidence type="ECO:0000256" key="1">
    <source>
        <dbReference type="ARBA" id="ARBA00009374"/>
    </source>
</evidence>
<keyword evidence="8" id="KW-1185">Reference proteome</keyword>
<protein>
    <submittedName>
        <fullName evidence="7">Linoleate 9S-lipoxygenase-4 protein, putative</fullName>
    </submittedName>
</protein>
<dbReference type="GO" id="GO:0008270">
    <property type="term" value="F:zinc ion binding"/>
    <property type="evidence" value="ECO:0007669"/>
    <property type="project" value="UniProtKB-KW"/>
</dbReference>
<dbReference type="EMBL" id="BJWL01000011">
    <property type="protein sequence ID" value="GFY97247.1"/>
    <property type="molecule type" value="Genomic_DNA"/>
</dbReference>
<feature type="region of interest" description="Disordered" evidence="5">
    <location>
        <begin position="1"/>
        <end position="25"/>
    </location>
</feature>
<feature type="zinc finger region" description="FLZ-type" evidence="4">
    <location>
        <begin position="74"/>
        <end position="118"/>
    </location>
</feature>
<accession>A0A7J0FH58</accession>
<feature type="domain" description="FLZ-type" evidence="6">
    <location>
        <begin position="74"/>
        <end position="118"/>
    </location>
</feature>
<keyword evidence="2" id="KW-0479">Metal-binding</keyword>
<sequence length="165" mass="19110">MVTIPWSLFNMGEEEGPESKNRKPKKSNCVEYVGLKILMQLSQAKTNLLVKPSLKLKKPTVQMNRIDPSSCSSRFLKSCHLCKNNLSLDKDVYMYRGDLGFCSVECRNRQIYLDEMKELEASTKKSLASFRHCRPRDPRDARAILEQFEQRHKLMSCLKDHAIVL</sequence>
<gene>
    <name evidence="7" type="ORF">Acr_11g0015530</name>
</gene>
<keyword evidence="3" id="KW-0862">Zinc</keyword>
<dbReference type="PROSITE" id="PS51795">
    <property type="entry name" value="ZF_FLZ"/>
    <property type="match status" value="1"/>
</dbReference>
<evidence type="ECO:0000256" key="4">
    <source>
        <dbReference type="PROSITE-ProRule" id="PRU01131"/>
    </source>
</evidence>
<dbReference type="AlphaFoldDB" id="A0A7J0FH58"/>
<dbReference type="PANTHER" id="PTHR47847:SF2">
    <property type="entry name" value="FCS-LIKE ZINC FINGER 17-RELATED"/>
    <property type="match status" value="1"/>
</dbReference>
<reference evidence="7 8" key="1">
    <citation type="submission" date="2019-07" db="EMBL/GenBank/DDBJ databases">
        <title>De Novo Assembly of kiwifruit Actinidia rufa.</title>
        <authorList>
            <person name="Sugita-Konishi S."/>
            <person name="Sato K."/>
            <person name="Mori E."/>
            <person name="Abe Y."/>
            <person name="Kisaki G."/>
            <person name="Hamano K."/>
            <person name="Suezawa K."/>
            <person name="Otani M."/>
            <person name="Fukuda T."/>
            <person name="Manabe T."/>
            <person name="Gomi K."/>
            <person name="Tabuchi M."/>
            <person name="Akimitsu K."/>
            <person name="Kataoka I."/>
        </authorList>
    </citation>
    <scope>NUCLEOTIDE SEQUENCE [LARGE SCALE GENOMIC DNA]</scope>
    <source>
        <strain evidence="8">cv. Fuchu</strain>
    </source>
</reference>
<dbReference type="OrthoDB" id="1927223at2759"/>
<dbReference type="Proteomes" id="UP000585474">
    <property type="component" value="Unassembled WGS sequence"/>
</dbReference>
<dbReference type="Pfam" id="PF04570">
    <property type="entry name" value="zf-FLZ"/>
    <property type="match status" value="1"/>
</dbReference>
<evidence type="ECO:0000259" key="6">
    <source>
        <dbReference type="PROSITE" id="PS51795"/>
    </source>
</evidence>
<evidence type="ECO:0000256" key="2">
    <source>
        <dbReference type="ARBA" id="ARBA00022723"/>
    </source>
</evidence>
<evidence type="ECO:0000256" key="3">
    <source>
        <dbReference type="ARBA" id="ARBA00022771"/>
    </source>
</evidence>
<evidence type="ECO:0000313" key="8">
    <source>
        <dbReference type="Proteomes" id="UP000585474"/>
    </source>
</evidence>
<comment type="caution">
    <text evidence="7">The sequence shown here is derived from an EMBL/GenBank/DDBJ whole genome shotgun (WGS) entry which is preliminary data.</text>
</comment>